<organism evidence="1 2">
    <name type="scientific">Parelaphostrongylus tenuis</name>
    <name type="common">Meningeal worm</name>
    <dbReference type="NCBI Taxonomy" id="148309"/>
    <lineage>
        <taxon>Eukaryota</taxon>
        <taxon>Metazoa</taxon>
        <taxon>Ecdysozoa</taxon>
        <taxon>Nematoda</taxon>
        <taxon>Chromadorea</taxon>
        <taxon>Rhabditida</taxon>
        <taxon>Rhabditina</taxon>
        <taxon>Rhabditomorpha</taxon>
        <taxon>Strongyloidea</taxon>
        <taxon>Metastrongylidae</taxon>
        <taxon>Parelaphostrongylus</taxon>
    </lineage>
</organism>
<dbReference type="Proteomes" id="UP001196413">
    <property type="component" value="Unassembled WGS sequence"/>
</dbReference>
<evidence type="ECO:0000313" key="1">
    <source>
        <dbReference type="EMBL" id="KAJ1356674.1"/>
    </source>
</evidence>
<dbReference type="EMBL" id="JAHQIW010002865">
    <property type="protein sequence ID" value="KAJ1356674.1"/>
    <property type="molecule type" value="Genomic_DNA"/>
</dbReference>
<proteinExistence type="predicted"/>
<protein>
    <submittedName>
        <fullName evidence="1">Uncharacterized protein</fullName>
    </submittedName>
</protein>
<keyword evidence="2" id="KW-1185">Reference proteome</keyword>
<gene>
    <name evidence="1" type="ORF">KIN20_014413</name>
</gene>
<name>A0AAD5MZI5_PARTN</name>
<evidence type="ECO:0000313" key="2">
    <source>
        <dbReference type="Proteomes" id="UP001196413"/>
    </source>
</evidence>
<dbReference type="AlphaFoldDB" id="A0AAD5MZI5"/>
<reference evidence="1" key="1">
    <citation type="submission" date="2021-06" db="EMBL/GenBank/DDBJ databases">
        <title>Parelaphostrongylus tenuis whole genome reference sequence.</title>
        <authorList>
            <person name="Garwood T.J."/>
            <person name="Larsen P.A."/>
            <person name="Fountain-Jones N.M."/>
            <person name="Garbe J.R."/>
            <person name="Macchietto M.G."/>
            <person name="Kania S.A."/>
            <person name="Gerhold R.W."/>
            <person name="Richards J.E."/>
            <person name="Wolf T.M."/>
        </authorList>
    </citation>
    <scope>NUCLEOTIDE SEQUENCE</scope>
    <source>
        <strain evidence="1">MNPRO001-30</strain>
        <tissue evidence="1">Meninges</tissue>
    </source>
</reference>
<accession>A0AAD5MZI5</accession>
<comment type="caution">
    <text evidence="1">The sequence shown here is derived from an EMBL/GenBank/DDBJ whole genome shotgun (WGS) entry which is preliminary data.</text>
</comment>
<sequence>MSRVAETLEESSILLREQLRSICPHKIDRDTVTKATEVDQIMTTEELADDSKYSRTTVSTWTASIGPRRVDVAASSMLQPHGCM</sequence>